<reference evidence="14 15" key="1">
    <citation type="submission" date="2016-08" db="EMBL/GenBank/DDBJ databases">
        <title>Draft genome sequence of allopolyploid Zygosaccharomyces rouxii.</title>
        <authorList>
            <person name="Watanabe J."/>
            <person name="Uehara K."/>
            <person name="Mogi Y."/>
            <person name="Tsukioka Y."/>
        </authorList>
    </citation>
    <scope>NUCLEOTIDE SEQUENCE [LARGE SCALE GENOMIC DNA]</scope>
    <source>
        <strain evidence="14 15">NBRC 110957</strain>
    </source>
</reference>
<dbReference type="PANTHER" id="PTHR12949:SF0">
    <property type="entry name" value="DNA-DIRECTED RNA POLYMERASE III SUBUNIT RPC3"/>
    <property type="match status" value="1"/>
</dbReference>
<dbReference type="EMBL" id="BDGX01000014">
    <property type="protein sequence ID" value="GAV48613.1"/>
    <property type="molecule type" value="Genomic_DNA"/>
</dbReference>
<feature type="region of interest" description="Disordered" evidence="10">
    <location>
        <begin position="381"/>
        <end position="400"/>
    </location>
</feature>
<evidence type="ECO:0000256" key="7">
    <source>
        <dbReference type="ARBA" id="ARBA00025127"/>
    </source>
</evidence>
<keyword evidence="4 8" id="KW-0240">DNA-directed RNA polymerase</keyword>
<evidence type="ECO:0000313" key="15">
    <source>
        <dbReference type="Proteomes" id="UP000187013"/>
    </source>
</evidence>
<accession>A0A1Q2ZZ79</accession>
<feature type="compositionally biased region" description="Acidic residues" evidence="10">
    <location>
        <begin position="420"/>
        <end position="436"/>
    </location>
</feature>
<dbReference type="InterPro" id="IPR039748">
    <property type="entry name" value="RPC3"/>
</dbReference>
<feature type="coiled-coil region" evidence="9">
    <location>
        <begin position="570"/>
        <end position="597"/>
    </location>
</feature>
<dbReference type="GO" id="GO:0003899">
    <property type="term" value="F:DNA-directed RNA polymerase activity"/>
    <property type="evidence" value="ECO:0007669"/>
    <property type="project" value="EnsemblFungi"/>
</dbReference>
<protein>
    <recommendedName>
        <fullName evidence="3 8">DNA-directed RNA polymerase III subunit RPC3</fullName>
        <shortName evidence="8">RNA polymerase III subunit C3</shortName>
    </recommendedName>
</protein>
<comment type="subcellular location">
    <subcellularLocation>
        <location evidence="1 8">Nucleus</location>
    </subcellularLocation>
</comment>
<evidence type="ECO:0000256" key="8">
    <source>
        <dbReference type="RuleBase" id="RU367076"/>
    </source>
</evidence>
<comment type="subunit">
    <text evidence="2 8">Component of the RNA polymerase III (Pol III) complex consisting of 17 subunits.</text>
</comment>
<gene>
    <name evidence="14" type="ORF">ZYGR_0N00170</name>
</gene>
<name>A0A1Q2ZZ79_ZYGRO</name>
<evidence type="ECO:0000256" key="3">
    <source>
        <dbReference type="ARBA" id="ARBA00016689"/>
    </source>
</evidence>
<evidence type="ECO:0000259" key="11">
    <source>
        <dbReference type="Pfam" id="PF05645"/>
    </source>
</evidence>
<evidence type="ECO:0000259" key="12">
    <source>
        <dbReference type="Pfam" id="PF08221"/>
    </source>
</evidence>
<dbReference type="InterPro" id="IPR036388">
    <property type="entry name" value="WH-like_DNA-bd_sf"/>
</dbReference>
<dbReference type="InterPro" id="IPR055207">
    <property type="entry name" value="POLR3C_WHD"/>
</dbReference>
<dbReference type="InterPro" id="IPR008806">
    <property type="entry name" value="RNA_pol_III_Rpc82_C"/>
</dbReference>
<keyword evidence="9" id="KW-0175">Coiled coil</keyword>
<dbReference type="GO" id="GO:0005666">
    <property type="term" value="C:RNA polymerase III complex"/>
    <property type="evidence" value="ECO:0007669"/>
    <property type="project" value="UniProtKB-UniRule"/>
</dbReference>
<dbReference type="Pfam" id="PF05645">
    <property type="entry name" value="RNA_pol_Rpc82"/>
    <property type="match status" value="1"/>
</dbReference>
<organism evidence="14 15">
    <name type="scientific">Zygosaccharomyces rouxii</name>
    <dbReference type="NCBI Taxonomy" id="4956"/>
    <lineage>
        <taxon>Eukaryota</taxon>
        <taxon>Fungi</taxon>
        <taxon>Dikarya</taxon>
        <taxon>Ascomycota</taxon>
        <taxon>Saccharomycotina</taxon>
        <taxon>Saccharomycetes</taxon>
        <taxon>Saccharomycetales</taxon>
        <taxon>Saccharomycetaceae</taxon>
        <taxon>Zygosaccharomyces</taxon>
    </lineage>
</organism>
<dbReference type="Pfam" id="PF22536">
    <property type="entry name" value="WHD_POLR3C"/>
    <property type="match status" value="1"/>
</dbReference>
<evidence type="ECO:0000256" key="9">
    <source>
        <dbReference type="SAM" id="Coils"/>
    </source>
</evidence>
<dbReference type="Proteomes" id="UP000187013">
    <property type="component" value="Unassembled WGS sequence"/>
</dbReference>
<evidence type="ECO:0000256" key="4">
    <source>
        <dbReference type="ARBA" id="ARBA00022478"/>
    </source>
</evidence>
<dbReference type="PANTHER" id="PTHR12949">
    <property type="entry name" value="RNA POLYMERASE III DNA DIRECTED -RELATED"/>
    <property type="match status" value="1"/>
</dbReference>
<keyword evidence="5 8" id="KW-0804">Transcription</keyword>
<keyword evidence="6 8" id="KW-0539">Nucleus</keyword>
<evidence type="ECO:0000259" key="13">
    <source>
        <dbReference type="Pfam" id="PF22536"/>
    </source>
</evidence>
<dbReference type="GO" id="GO:0006384">
    <property type="term" value="P:transcription initiation at RNA polymerase III promoter"/>
    <property type="evidence" value="ECO:0007669"/>
    <property type="project" value="EnsemblFungi"/>
</dbReference>
<evidence type="ECO:0000313" key="14">
    <source>
        <dbReference type="EMBL" id="GAV48613.1"/>
    </source>
</evidence>
<evidence type="ECO:0000256" key="1">
    <source>
        <dbReference type="ARBA" id="ARBA00004123"/>
    </source>
</evidence>
<proteinExistence type="inferred from homology"/>
<dbReference type="InterPro" id="IPR013197">
    <property type="entry name" value="RNA_pol_III_RPC82-rel_HTH"/>
</dbReference>
<dbReference type="OMA" id="KHRFVRH"/>
<dbReference type="GO" id="GO:0006386">
    <property type="term" value="P:termination of RNA polymerase III transcription"/>
    <property type="evidence" value="ECO:0007669"/>
    <property type="project" value="EnsemblFungi"/>
</dbReference>
<feature type="domain" description="RNA polymerase III subunit RPC82-related helix-turn-helix" evidence="12">
    <location>
        <begin position="50"/>
        <end position="113"/>
    </location>
</feature>
<feature type="region of interest" description="Disordered" evidence="10">
    <location>
        <begin position="1"/>
        <end position="28"/>
    </location>
</feature>
<feature type="domain" description="DNA-directed RNA polymerase III subunit RPC3 winged-helix" evidence="13">
    <location>
        <begin position="487"/>
        <end position="559"/>
    </location>
</feature>
<comment type="function">
    <text evidence="7 8">DNA-dependent RNA polymerase catalyzes the transcription of DNA into RNA using the four ribonucleoside triphosphates as substrates. Specific core component of RNA polymerase III which synthesizes small RNAs, such as 5S rRNA and tRNAs.</text>
</comment>
<comment type="caution">
    <text evidence="14">The sequence shown here is derived from an EMBL/GenBank/DDBJ whole genome shotgun (WGS) entry which is preliminary data.</text>
</comment>
<sequence>MASVAQSSTPVPNASSTTPAPNASNTPGAQQEDIVMVSSLEQRTLSPEWFLYTELAKSLLGERAAFIVDVLLSLGRLSVGEICSKAPSSMNARSVKATLVSLIQLRCIRYVEESVGSSGRAITYYYFNEEGLLLFLYSGSVIEELGRRVSNPSMASQIVQNILSLGSLTLNDYLQSCDPQISKRDVISVFVQLCEGGFLTAITKVHYTPVKALWDGLYIKAYNAIPRTSTMSDLKKRNEAKSKAKVEFLQILNSVNDLSKVLTTDPQTSLRTVVGNLPLTINFARFLKIRRSKQLVQLARTRIGSIPSQVYNIALQITEPKSPEPVDPLTLTGLLQDLDEAKSIHEEQELLEEKNAGTTFSAIDIAKYLPESLDLRNTLKTSLRTNKRGPNPNDQLPTKKLKTEDGFVIPPLPNPQQEQEQQEDDNDDDDPIDEDDGNPHSVSLVNGHLKLLASTSIPFLKEIRPGVFYVPYTKVLPILKTLTYDYIIASTLGPSAMRICRCIRENSLVSEKFINSTALMKEKDIRTTIGSLIKYNVIEIQEVPRTADRAASRAVFLFRSKERHAYNFMNQNLAWNVANLLHKKERLKEDNSTLLTKANRDDVKGKETELLLPSELNQLKMVNERELNIWTRVSRMLSLWEIFKF</sequence>
<evidence type="ECO:0000256" key="2">
    <source>
        <dbReference type="ARBA" id="ARBA00011206"/>
    </source>
</evidence>
<dbReference type="eggNOG" id="KOG2587">
    <property type="taxonomic scope" value="Eukaryota"/>
</dbReference>
<evidence type="ECO:0000256" key="10">
    <source>
        <dbReference type="SAM" id="MobiDB-lite"/>
    </source>
</evidence>
<evidence type="ECO:0000256" key="5">
    <source>
        <dbReference type="ARBA" id="ARBA00023163"/>
    </source>
</evidence>
<dbReference type="Pfam" id="PF20912">
    <property type="entry name" value="RPC3_helical"/>
    <property type="match status" value="1"/>
</dbReference>
<comment type="similarity">
    <text evidence="8">Belongs to the RNA polymerase beta chain family.</text>
</comment>
<dbReference type="GO" id="GO:0042797">
    <property type="term" value="P:tRNA transcription by RNA polymerase III"/>
    <property type="evidence" value="ECO:0007669"/>
    <property type="project" value="EnsemblFungi"/>
</dbReference>
<feature type="region of interest" description="Disordered" evidence="10">
    <location>
        <begin position="405"/>
        <end position="440"/>
    </location>
</feature>
<dbReference type="Gene3D" id="1.10.10.10">
    <property type="entry name" value="Winged helix-like DNA-binding domain superfamily/Winged helix DNA-binding domain"/>
    <property type="match status" value="2"/>
</dbReference>
<evidence type="ECO:0000256" key="6">
    <source>
        <dbReference type="ARBA" id="ARBA00023242"/>
    </source>
</evidence>
<dbReference type="GO" id="GO:0003697">
    <property type="term" value="F:single-stranded DNA binding"/>
    <property type="evidence" value="ECO:0007669"/>
    <property type="project" value="UniProtKB-UniRule"/>
</dbReference>
<dbReference type="Pfam" id="PF08221">
    <property type="entry name" value="HTH_9"/>
    <property type="match status" value="1"/>
</dbReference>
<dbReference type="OrthoDB" id="272392at2759"/>
<dbReference type="AlphaFoldDB" id="A0A1Q2ZZ79"/>
<feature type="domain" description="RNA polymerase III Rpc82 C -terminal" evidence="11">
    <location>
        <begin position="189"/>
        <end position="479"/>
    </location>
</feature>